<sequence>MSVPKRFQHSNNDDLPAELQELGELLEEMDTDRRQELLVSYNRVTESVLRRRRILGLVQEALSQLRLDVKYLMFDLEMTRRERDELQARIEGEERGF</sequence>
<dbReference type="OrthoDB" id="286017at2"/>
<evidence type="ECO:0000313" key="1">
    <source>
        <dbReference type="EMBL" id="APZ96792.1"/>
    </source>
</evidence>
<proteinExistence type="predicted"/>
<dbReference type="RefSeq" id="WP_077027767.1">
    <property type="nucleotide sequence ID" value="NZ_CP017641.1"/>
</dbReference>
<reference evidence="1 2" key="1">
    <citation type="journal article" date="2016" name="Front. Microbiol.">
        <title>Fuerstia marisgermanicae gen. nov., sp. nov., an Unusual Member of the Phylum Planctomycetes from the German Wadden Sea.</title>
        <authorList>
            <person name="Kohn T."/>
            <person name="Heuer A."/>
            <person name="Jogler M."/>
            <person name="Vollmers J."/>
            <person name="Boedeker C."/>
            <person name="Bunk B."/>
            <person name="Rast P."/>
            <person name="Borchert D."/>
            <person name="Glockner I."/>
            <person name="Freese H.M."/>
            <person name="Klenk H.P."/>
            <person name="Overmann J."/>
            <person name="Kaster A.K."/>
            <person name="Rohde M."/>
            <person name="Wiegand S."/>
            <person name="Jogler C."/>
        </authorList>
    </citation>
    <scope>NUCLEOTIDE SEQUENCE [LARGE SCALE GENOMIC DNA]</scope>
    <source>
        <strain evidence="1 2">NH11</strain>
    </source>
</reference>
<dbReference type="KEGG" id="fmr:Fuma_06466"/>
<organism evidence="1 2">
    <name type="scientific">Fuerstiella marisgermanici</name>
    <dbReference type="NCBI Taxonomy" id="1891926"/>
    <lineage>
        <taxon>Bacteria</taxon>
        <taxon>Pseudomonadati</taxon>
        <taxon>Planctomycetota</taxon>
        <taxon>Planctomycetia</taxon>
        <taxon>Planctomycetales</taxon>
        <taxon>Planctomycetaceae</taxon>
        <taxon>Fuerstiella</taxon>
    </lineage>
</organism>
<evidence type="ECO:0000313" key="2">
    <source>
        <dbReference type="Proteomes" id="UP000187735"/>
    </source>
</evidence>
<protein>
    <submittedName>
        <fullName evidence="1">Uncharacterized protein</fullName>
    </submittedName>
</protein>
<name>A0A1P8WRV9_9PLAN</name>
<dbReference type="Proteomes" id="UP000187735">
    <property type="component" value="Chromosome"/>
</dbReference>
<dbReference type="EMBL" id="CP017641">
    <property type="protein sequence ID" value="APZ96792.1"/>
    <property type="molecule type" value="Genomic_DNA"/>
</dbReference>
<accession>A0A1P8WRV9</accession>
<dbReference type="AlphaFoldDB" id="A0A1P8WRV9"/>
<gene>
    <name evidence="1" type="ORF">Fuma_06466</name>
</gene>
<keyword evidence="2" id="KW-1185">Reference proteome</keyword>